<keyword evidence="2" id="KW-1185">Reference proteome</keyword>
<accession>A0A4R6Y6V4</accession>
<comment type="caution">
    <text evidence="1">The sequence shown here is derived from an EMBL/GenBank/DDBJ whole genome shotgun (WGS) entry which is preliminary data.</text>
</comment>
<sequence length="83" mass="9229">MTDFPKAPPEKDESRYIACQMAVETVLQDLVEDAMRRGWEETEVLSAITEVADNLMLAADANRDLDLLLAALRRNMPPPNLAG</sequence>
<dbReference type="OrthoDB" id="7774794at2"/>
<organism evidence="1 2">
    <name type="scientific">Aquamicrobium defluvii</name>
    <dbReference type="NCBI Taxonomy" id="69279"/>
    <lineage>
        <taxon>Bacteria</taxon>
        <taxon>Pseudomonadati</taxon>
        <taxon>Pseudomonadota</taxon>
        <taxon>Alphaproteobacteria</taxon>
        <taxon>Hyphomicrobiales</taxon>
        <taxon>Phyllobacteriaceae</taxon>
        <taxon>Aquamicrobium</taxon>
    </lineage>
</organism>
<evidence type="ECO:0000313" key="2">
    <source>
        <dbReference type="Proteomes" id="UP000294958"/>
    </source>
</evidence>
<proteinExistence type="predicted"/>
<name>A0A4R6Y6V4_9HYPH</name>
<protein>
    <submittedName>
        <fullName evidence="1">Uncharacterized protein</fullName>
    </submittedName>
</protein>
<dbReference type="Proteomes" id="UP000294958">
    <property type="component" value="Unassembled WGS sequence"/>
</dbReference>
<dbReference type="AlphaFoldDB" id="A0A4R6Y6V4"/>
<evidence type="ECO:0000313" key="1">
    <source>
        <dbReference type="EMBL" id="TDR28858.1"/>
    </source>
</evidence>
<dbReference type="RefSeq" id="WP_052642495.1">
    <property type="nucleotide sequence ID" value="NZ_SNZF01000057.1"/>
</dbReference>
<gene>
    <name evidence="1" type="ORF">DES43_1578</name>
</gene>
<reference evidence="1 2" key="1">
    <citation type="submission" date="2019-03" db="EMBL/GenBank/DDBJ databases">
        <title>Genomic Encyclopedia of Type Strains, Phase IV (KMG-IV): sequencing the most valuable type-strain genomes for metagenomic binning, comparative biology and taxonomic classification.</title>
        <authorList>
            <person name="Goeker M."/>
        </authorList>
    </citation>
    <scope>NUCLEOTIDE SEQUENCE [LARGE SCALE GENOMIC DNA]</scope>
    <source>
        <strain evidence="1 2">DSM 11603</strain>
    </source>
</reference>
<dbReference type="EMBL" id="SNZF01000057">
    <property type="protein sequence ID" value="TDR28858.1"/>
    <property type="molecule type" value="Genomic_DNA"/>
</dbReference>